<proteinExistence type="predicted"/>
<dbReference type="Proteomes" id="UP000698924">
    <property type="component" value="Unassembled WGS sequence"/>
</dbReference>
<comment type="caution">
    <text evidence="1">The sequence shown here is derived from an EMBL/GenBank/DDBJ whole genome shotgun (WGS) entry which is preliminary data.</text>
</comment>
<keyword evidence="2" id="KW-1185">Reference proteome</keyword>
<reference evidence="1 2" key="1">
    <citation type="journal article" date="2021" name="Sci. Rep.">
        <title>The distribution of antibiotic resistance genes in chicken gut microbiota commensals.</title>
        <authorList>
            <person name="Juricova H."/>
            <person name="Matiasovicova J."/>
            <person name="Kubasova T."/>
            <person name="Cejkova D."/>
            <person name="Rychlik I."/>
        </authorList>
    </citation>
    <scope>NUCLEOTIDE SEQUENCE [LARGE SCALE GENOMIC DNA]</scope>
    <source>
        <strain evidence="1 2">An421</strain>
    </source>
</reference>
<accession>A0AA40ZU00</accession>
<evidence type="ECO:0000313" key="2">
    <source>
        <dbReference type="Proteomes" id="UP000698924"/>
    </source>
</evidence>
<organism evidence="1 2">
    <name type="scientific">Caecibacteroides pullorum</name>
    <dbReference type="NCBI Taxonomy" id="2725562"/>
    <lineage>
        <taxon>Bacteria</taxon>
        <taxon>Pseudomonadati</taxon>
        <taxon>Bacteroidota</taxon>
        <taxon>Bacteroidia</taxon>
        <taxon>Bacteroidales</taxon>
        <taxon>Bacteroidaceae</taxon>
        <taxon>Caecibacteroides</taxon>
    </lineage>
</organism>
<dbReference type="RefSeq" id="WP_021848188.1">
    <property type="nucleotide sequence ID" value="NZ_JAAZTS010000016.1"/>
</dbReference>
<protein>
    <submittedName>
        <fullName evidence="1">Uncharacterized protein</fullName>
    </submittedName>
</protein>
<evidence type="ECO:0000313" key="1">
    <source>
        <dbReference type="EMBL" id="MBM6858026.1"/>
    </source>
</evidence>
<dbReference type="EMBL" id="JACJMO010000016">
    <property type="protein sequence ID" value="MBM6858026.1"/>
    <property type="molecule type" value="Genomic_DNA"/>
</dbReference>
<gene>
    <name evidence="1" type="ORF">H6D15_10520</name>
</gene>
<dbReference type="AlphaFoldDB" id="A0AA40ZU00"/>
<sequence length="125" mass="14654">MKVSPNYYDEIFNYKGEWDMPSLCGLKIRQVEGHTYIIVTELYQDNPGTSVTYAGEKLAKQICEAKGLVLDECTYIECTPDTNSKLSFYDEEYFVVDFKADLQHRYRQLSLEEIKHILDHKVVER</sequence>
<name>A0AA40ZU00_9BACT</name>